<proteinExistence type="predicted"/>
<keyword evidence="1" id="KW-0472">Membrane</keyword>
<feature type="transmembrane region" description="Helical" evidence="1">
    <location>
        <begin position="76"/>
        <end position="97"/>
    </location>
</feature>
<keyword evidence="1" id="KW-1133">Transmembrane helix</keyword>
<keyword evidence="3" id="KW-1185">Reference proteome</keyword>
<reference evidence="2 3" key="1">
    <citation type="submission" date="2018-11" db="EMBL/GenBank/DDBJ databases">
        <authorList>
            <person name="Li F."/>
        </authorList>
    </citation>
    <scope>NUCLEOTIDE SEQUENCE [LARGE SCALE GENOMIC DNA]</scope>
    <source>
        <strain evidence="2 3">Gsoil 097</strain>
    </source>
</reference>
<evidence type="ECO:0000313" key="2">
    <source>
        <dbReference type="EMBL" id="RNL64180.1"/>
    </source>
</evidence>
<protein>
    <submittedName>
        <fullName evidence="2">Uncharacterized protein</fullName>
    </submittedName>
</protein>
<name>A0A3N0CL67_9ACTN</name>
<evidence type="ECO:0000256" key="1">
    <source>
        <dbReference type="SAM" id="Phobius"/>
    </source>
</evidence>
<dbReference type="EMBL" id="RJSE01000005">
    <property type="protein sequence ID" value="RNL64180.1"/>
    <property type="molecule type" value="Genomic_DNA"/>
</dbReference>
<evidence type="ECO:0000313" key="3">
    <source>
        <dbReference type="Proteomes" id="UP000267128"/>
    </source>
</evidence>
<keyword evidence="1" id="KW-0812">Transmembrane</keyword>
<comment type="caution">
    <text evidence="2">The sequence shown here is derived from an EMBL/GenBank/DDBJ whole genome shotgun (WGS) entry which is preliminary data.</text>
</comment>
<dbReference type="OrthoDB" id="4735550at2"/>
<dbReference type="RefSeq" id="WP_123226756.1">
    <property type="nucleotide sequence ID" value="NZ_RJSE01000005.1"/>
</dbReference>
<gene>
    <name evidence="2" type="ORF">EFK50_06510</name>
</gene>
<dbReference type="Proteomes" id="UP000267128">
    <property type="component" value="Unassembled WGS sequence"/>
</dbReference>
<sequence>MIVQALDGRYVTVRRRWVPWRPRKRGIGSPFGPFSFVKDADDPVSFVVLLAAGIAAFLFGGIVLTALFLAGEVVLLLLLLVPLLIAARVLYVLPWTIEATYGDEVLGTVGVRGWRASSEKIREIAAAYQQGVDPFTTVG</sequence>
<dbReference type="AlphaFoldDB" id="A0A3N0CL67"/>
<feature type="transmembrane region" description="Helical" evidence="1">
    <location>
        <begin position="44"/>
        <end position="69"/>
    </location>
</feature>
<organism evidence="2 3">
    <name type="scientific">Nocardioides marmoriginsengisoli</name>
    <dbReference type="NCBI Taxonomy" id="661483"/>
    <lineage>
        <taxon>Bacteria</taxon>
        <taxon>Bacillati</taxon>
        <taxon>Actinomycetota</taxon>
        <taxon>Actinomycetes</taxon>
        <taxon>Propionibacteriales</taxon>
        <taxon>Nocardioidaceae</taxon>
        <taxon>Nocardioides</taxon>
    </lineage>
</organism>
<accession>A0A3N0CL67</accession>